<organism evidence="1 2">
    <name type="scientific">Romanomermis culicivorax</name>
    <name type="common">Nematode worm</name>
    <dbReference type="NCBI Taxonomy" id="13658"/>
    <lineage>
        <taxon>Eukaryota</taxon>
        <taxon>Metazoa</taxon>
        <taxon>Ecdysozoa</taxon>
        <taxon>Nematoda</taxon>
        <taxon>Enoplea</taxon>
        <taxon>Dorylaimia</taxon>
        <taxon>Mermithida</taxon>
        <taxon>Mermithoidea</taxon>
        <taxon>Mermithidae</taxon>
        <taxon>Romanomermis</taxon>
    </lineage>
</organism>
<accession>A0A915I4X3</accession>
<dbReference type="WBParaSite" id="nRc.2.0.1.t08439-RA">
    <property type="protein sequence ID" value="nRc.2.0.1.t08439-RA"/>
    <property type="gene ID" value="nRc.2.0.1.g08439"/>
</dbReference>
<protein>
    <submittedName>
        <fullName evidence="2">Uncharacterized protein</fullName>
    </submittedName>
</protein>
<proteinExistence type="predicted"/>
<dbReference type="AlphaFoldDB" id="A0A915I4X3"/>
<reference evidence="2" key="1">
    <citation type="submission" date="2022-11" db="UniProtKB">
        <authorList>
            <consortium name="WormBaseParasite"/>
        </authorList>
    </citation>
    <scope>IDENTIFICATION</scope>
</reference>
<evidence type="ECO:0000313" key="1">
    <source>
        <dbReference type="Proteomes" id="UP000887565"/>
    </source>
</evidence>
<sequence length="69" mass="8127">MIPNLLNFQNNVDNVYMELTQLDSAINVNGVSASTLRRLFFEQKKYFLAKKNLQQQRDIPEEYTLIAIY</sequence>
<name>A0A915I4X3_ROMCU</name>
<evidence type="ECO:0000313" key="2">
    <source>
        <dbReference type="WBParaSite" id="nRc.2.0.1.t08439-RA"/>
    </source>
</evidence>
<dbReference type="Proteomes" id="UP000887565">
    <property type="component" value="Unplaced"/>
</dbReference>
<keyword evidence="1" id="KW-1185">Reference proteome</keyword>